<protein>
    <recommendedName>
        <fullName evidence="11">Acetohydroxy-acid reductoisomerase</fullName>
    </recommendedName>
    <alternativeName>
        <fullName evidence="10">Alpha-keto-beta-hydroxylacyl reductoisomerase</fullName>
    </alternativeName>
</protein>
<dbReference type="SUPFAM" id="SSF51735">
    <property type="entry name" value="NAD(P)-binding Rossmann-fold domains"/>
    <property type="match status" value="1"/>
</dbReference>
<dbReference type="InterPro" id="IPR000506">
    <property type="entry name" value="KARI_C"/>
</dbReference>
<evidence type="ECO:0000259" key="14">
    <source>
        <dbReference type="PROSITE" id="PS51851"/>
    </source>
</evidence>
<comment type="caution">
    <text evidence="15">The sequence shown here is derived from an EMBL/GenBank/DDBJ whole genome shotgun (WGS) entry which is preliminary data.</text>
</comment>
<dbReference type="GO" id="GO:0009099">
    <property type="term" value="P:L-valine biosynthetic process"/>
    <property type="evidence" value="ECO:0007669"/>
    <property type="project" value="UniProtKB-UniRule"/>
</dbReference>
<dbReference type="InterPro" id="IPR013116">
    <property type="entry name" value="KARI_N"/>
</dbReference>
<dbReference type="GO" id="GO:0009097">
    <property type="term" value="P:isoleucine biosynthetic process"/>
    <property type="evidence" value="ECO:0007669"/>
    <property type="project" value="UniProtKB-UniRule"/>
</dbReference>
<accession>A0AAV9IGN8</accession>
<dbReference type="InterPro" id="IPR008927">
    <property type="entry name" value="6-PGluconate_DH-like_C_sf"/>
</dbReference>
<keyword evidence="9 12" id="KW-0100">Branched-chain amino acid biosynthesis</keyword>
<dbReference type="Gene3D" id="3.40.50.720">
    <property type="entry name" value="NAD(P)-binding Rossmann-like Domain"/>
    <property type="match status" value="1"/>
</dbReference>
<evidence type="ECO:0000256" key="4">
    <source>
        <dbReference type="ARBA" id="ARBA00010318"/>
    </source>
</evidence>
<name>A0AAV9IGN8_9RHOD</name>
<keyword evidence="7 12" id="KW-0460">Magnesium</keyword>
<feature type="binding site" evidence="12">
    <location>
        <position position="302"/>
    </location>
    <ligand>
        <name>Mg(2+)</name>
        <dbReference type="ChEBI" id="CHEBI:18420"/>
        <label>1</label>
    </ligand>
</feature>
<dbReference type="PROSITE" id="PS51850">
    <property type="entry name" value="KARI_N"/>
    <property type="match status" value="1"/>
</dbReference>
<keyword evidence="5 12" id="KW-0028">Amino-acid biosynthesis</keyword>
<evidence type="ECO:0000256" key="8">
    <source>
        <dbReference type="ARBA" id="ARBA00023002"/>
    </source>
</evidence>
<sequence>MSAFIATSPCSRQLYQKTKLSCLAQSRSKFVFSSPFTKFPSTGVPLKKSKLTERCLSMTTVAPKREGVSRENLDFETSCFQKEKVWLVDGYESIVKGGRDVFKALPKAFQKVKQIGVIGWGSQGPAQAQNLRDTFESIGLPITVKVGLRSGSRSMQEARKAGFSEEKGTLGEMLDVIAESDLVLLLISDAATAENYEAIMKAMKPGATLGLSHGFLLGYLDSIGKKFRPDINVILVAPKGMGPSVRRLYIQGKHLNGAGINSSFAVEQDIDGRATDLAIGWAIAIGSPFTFQTTMRNEYRSDIFGERGILLGAVHGIVECLFRRYCWDNVPENVAFINACETITGPISKKISKKGIRAVYDELSEDEKKVFAKAYCASYLPAYDILIECYEDVESGNEIRSVLQACKRHHKIPMGKIDTTRMWQVGKQVRKTREESSIPIVPFSAGVYIAAMMAQIDILMEKGHPVSEIVNESVIESVDSLNPYMHARGVSYMVDNCSTTARLGARKWAPRFDYNISQQAFPVLDNQEPLDMRKLDEFLSHPIHSAVLECAKLRPSVDISLSGTTADDFARYWL</sequence>
<dbReference type="GO" id="GO:0004455">
    <property type="term" value="F:ketol-acid reductoisomerase activity"/>
    <property type="evidence" value="ECO:0007669"/>
    <property type="project" value="UniProtKB-UniRule"/>
</dbReference>
<evidence type="ECO:0000256" key="9">
    <source>
        <dbReference type="ARBA" id="ARBA00023304"/>
    </source>
</evidence>
<evidence type="ECO:0000256" key="1">
    <source>
        <dbReference type="ARBA" id="ARBA00001946"/>
    </source>
</evidence>
<dbReference type="Gene3D" id="1.10.1040.10">
    <property type="entry name" value="N-(1-d-carboxylethyl)-l-norvaline Dehydrogenase, domain 2"/>
    <property type="match status" value="1"/>
</dbReference>
<dbReference type="GO" id="GO:0009507">
    <property type="term" value="C:chloroplast"/>
    <property type="evidence" value="ECO:0007669"/>
    <property type="project" value="TreeGrafter"/>
</dbReference>
<evidence type="ECO:0000256" key="10">
    <source>
        <dbReference type="ARBA" id="ARBA00030209"/>
    </source>
</evidence>
<comment type="caution">
    <text evidence="12">Lacks conserved residue(s) required for the propagation of feature annotation.</text>
</comment>
<comment type="pathway">
    <text evidence="2">Amino-acid biosynthesis; L-valine biosynthesis; L-valine from pyruvate: step 2/4.</text>
</comment>
<evidence type="ECO:0000256" key="12">
    <source>
        <dbReference type="PROSITE-ProRule" id="PRU01198"/>
    </source>
</evidence>
<feature type="domain" description="KARI C-terminal knotted" evidence="14">
    <location>
        <begin position="294"/>
        <end position="436"/>
    </location>
</feature>
<feature type="binding site" evidence="12">
    <location>
        <position position="306"/>
    </location>
    <ligand>
        <name>Mg(2+)</name>
        <dbReference type="ChEBI" id="CHEBI:18420"/>
        <label>1</label>
    </ligand>
</feature>
<dbReference type="SUPFAM" id="SSF48179">
    <property type="entry name" value="6-phosphogluconate dehydrogenase C-terminal domain-like"/>
    <property type="match status" value="1"/>
</dbReference>
<dbReference type="InterPro" id="IPR013023">
    <property type="entry name" value="KARI"/>
</dbReference>
<dbReference type="AlphaFoldDB" id="A0AAV9IGN8"/>
<organism evidence="15 16">
    <name type="scientific">Galdieria yellowstonensis</name>
    <dbReference type="NCBI Taxonomy" id="3028027"/>
    <lineage>
        <taxon>Eukaryota</taxon>
        <taxon>Rhodophyta</taxon>
        <taxon>Bangiophyceae</taxon>
        <taxon>Galdieriales</taxon>
        <taxon>Galdieriaceae</taxon>
        <taxon>Galdieria</taxon>
    </lineage>
</organism>
<dbReference type="Pfam" id="PF07991">
    <property type="entry name" value="KARI_N"/>
    <property type="match status" value="1"/>
</dbReference>
<evidence type="ECO:0000256" key="7">
    <source>
        <dbReference type="ARBA" id="ARBA00022842"/>
    </source>
</evidence>
<dbReference type="GO" id="GO:0005739">
    <property type="term" value="C:mitochondrion"/>
    <property type="evidence" value="ECO:0007669"/>
    <property type="project" value="TreeGrafter"/>
</dbReference>
<gene>
    <name evidence="15" type="ORF">GAYE_SCF26G4546</name>
</gene>
<proteinExistence type="inferred from homology"/>
<dbReference type="PROSITE" id="PS51851">
    <property type="entry name" value="KARI_C"/>
    <property type="match status" value="1"/>
</dbReference>
<dbReference type="Pfam" id="PF01450">
    <property type="entry name" value="KARI_C"/>
    <property type="match status" value="2"/>
</dbReference>
<comment type="pathway">
    <text evidence="3">Amino-acid biosynthesis; L-isoleucine biosynthesis; L-isoleucine from 2-oxobutanoate: step 2/4.</text>
</comment>
<keyword evidence="6 12" id="KW-0479">Metal-binding</keyword>
<feature type="binding site" evidence="12">
    <location>
        <position position="302"/>
    </location>
    <ligand>
        <name>Mg(2+)</name>
        <dbReference type="ChEBI" id="CHEBI:18420"/>
        <label>2</label>
    </ligand>
</feature>
<feature type="domain" description="KARI N-terminal Rossmann" evidence="13">
    <location>
        <begin position="95"/>
        <end position="293"/>
    </location>
</feature>
<comment type="similarity">
    <text evidence="4 12">Belongs to the ketol-acid reductoisomerase family.</text>
</comment>
<dbReference type="PANTHER" id="PTHR21371">
    <property type="entry name" value="KETOL-ACID REDUCTOISOMERASE, MITOCHONDRIAL"/>
    <property type="match status" value="1"/>
</dbReference>
<comment type="cofactor">
    <cofactor evidence="1">
        <name>Mg(2+)</name>
        <dbReference type="ChEBI" id="CHEBI:18420"/>
    </cofactor>
</comment>
<evidence type="ECO:0000259" key="13">
    <source>
        <dbReference type="PROSITE" id="PS51850"/>
    </source>
</evidence>
<evidence type="ECO:0000313" key="15">
    <source>
        <dbReference type="EMBL" id="KAK4526630.1"/>
    </source>
</evidence>
<dbReference type="InterPro" id="IPR036291">
    <property type="entry name" value="NAD(P)-bd_dom_sf"/>
</dbReference>
<dbReference type="PANTHER" id="PTHR21371:SF1">
    <property type="entry name" value="KETOL-ACID REDUCTOISOMERASE, MITOCHONDRIAL"/>
    <property type="match status" value="1"/>
</dbReference>
<dbReference type="GO" id="GO:0046872">
    <property type="term" value="F:metal ion binding"/>
    <property type="evidence" value="ECO:0007669"/>
    <property type="project" value="UniProtKB-UniRule"/>
</dbReference>
<keyword evidence="16" id="KW-1185">Reference proteome</keyword>
<dbReference type="EMBL" id="JANCYU010000042">
    <property type="protein sequence ID" value="KAK4526630.1"/>
    <property type="molecule type" value="Genomic_DNA"/>
</dbReference>
<dbReference type="Proteomes" id="UP001300502">
    <property type="component" value="Unassembled WGS sequence"/>
</dbReference>
<evidence type="ECO:0000256" key="3">
    <source>
        <dbReference type="ARBA" id="ARBA00004885"/>
    </source>
</evidence>
<evidence type="ECO:0000256" key="11">
    <source>
        <dbReference type="ARBA" id="ARBA00030593"/>
    </source>
</evidence>
<evidence type="ECO:0000313" key="16">
    <source>
        <dbReference type="Proteomes" id="UP001300502"/>
    </source>
</evidence>
<evidence type="ECO:0000256" key="2">
    <source>
        <dbReference type="ARBA" id="ARBA00004864"/>
    </source>
</evidence>
<evidence type="ECO:0000256" key="6">
    <source>
        <dbReference type="ARBA" id="ARBA00022723"/>
    </source>
</evidence>
<dbReference type="InterPro" id="IPR013328">
    <property type="entry name" value="6PGD_dom2"/>
</dbReference>
<evidence type="ECO:0000256" key="5">
    <source>
        <dbReference type="ARBA" id="ARBA00022605"/>
    </source>
</evidence>
<keyword evidence="8 12" id="KW-0560">Oxidoreductase</keyword>
<reference evidence="15 16" key="1">
    <citation type="submission" date="2022-07" db="EMBL/GenBank/DDBJ databases">
        <title>Genome-wide signatures of adaptation to extreme environments.</title>
        <authorList>
            <person name="Cho C.H."/>
            <person name="Yoon H.S."/>
        </authorList>
    </citation>
    <scope>NUCLEOTIDE SEQUENCE [LARGE SCALE GENOMIC DNA]</scope>
    <source>
        <strain evidence="15 16">108.79 E11</strain>
    </source>
</reference>